<protein>
    <submittedName>
        <fullName evidence="1">Uncharacterized protein</fullName>
    </submittedName>
</protein>
<dbReference type="Proteomes" id="UP000237631">
    <property type="component" value="Unassembled WGS sequence"/>
</dbReference>
<name>A0A2S6CJ22_9PEZI</name>
<accession>A0A2S6CJ22</accession>
<dbReference type="AlphaFoldDB" id="A0A2S6CJ22"/>
<proteinExistence type="predicted"/>
<dbReference type="EMBL" id="PNEN01000362">
    <property type="protein sequence ID" value="PPJ59711.1"/>
    <property type="molecule type" value="Genomic_DNA"/>
</dbReference>
<keyword evidence="2" id="KW-1185">Reference proteome</keyword>
<evidence type="ECO:0000313" key="2">
    <source>
        <dbReference type="Proteomes" id="UP000237631"/>
    </source>
</evidence>
<evidence type="ECO:0000313" key="1">
    <source>
        <dbReference type="EMBL" id="PPJ59711.1"/>
    </source>
</evidence>
<sequence>MRPSTLTFGLWCLNTYALDGGWFNQQLLIEDQTTTVTLTSTIMSTVTAVNPSKAPSPGKSQQPKTVTYAELVTRHLMPDVFQSDPPLQAQQPRETFTEVTLAAAETSPAKATVALVVLLDAVEP</sequence>
<comment type="caution">
    <text evidence="1">The sequence shown here is derived from an EMBL/GenBank/DDBJ whole genome shotgun (WGS) entry which is preliminary data.</text>
</comment>
<reference evidence="2" key="1">
    <citation type="journal article" date="2017" name="bioRxiv">
        <title>Conservation of a gene cluster reveals novel cercosporin biosynthetic mechanisms and extends production to the genus Colletotrichum.</title>
        <authorList>
            <person name="de Jonge R."/>
            <person name="Ebert M.K."/>
            <person name="Huitt-Roehl C.R."/>
            <person name="Pal P."/>
            <person name="Suttle J.C."/>
            <person name="Spanner R.E."/>
            <person name="Neubauer J.D."/>
            <person name="Jurick W.M.II."/>
            <person name="Stott K.A."/>
            <person name="Secor G.A."/>
            <person name="Thomma B.P.H.J."/>
            <person name="Van de Peer Y."/>
            <person name="Townsend C.A."/>
            <person name="Bolton M.D."/>
        </authorList>
    </citation>
    <scope>NUCLEOTIDE SEQUENCE [LARGE SCALE GENOMIC DNA]</scope>
    <source>
        <strain evidence="2">CBS538.71</strain>
    </source>
</reference>
<gene>
    <name evidence="1" type="ORF">CBER1_10554</name>
</gene>
<organism evidence="1 2">
    <name type="scientific">Cercospora berteroae</name>
    <dbReference type="NCBI Taxonomy" id="357750"/>
    <lineage>
        <taxon>Eukaryota</taxon>
        <taxon>Fungi</taxon>
        <taxon>Dikarya</taxon>
        <taxon>Ascomycota</taxon>
        <taxon>Pezizomycotina</taxon>
        <taxon>Dothideomycetes</taxon>
        <taxon>Dothideomycetidae</taxon>
        <taxon>Mycosphaerellales</taxon>
        <taxon>Mycosphaerellaceae</taxon>
        <taxon>Cercospora</taxon>
    </lineage>
</organism>